<dbReference type="GO" id="GO:0009277">
    <property type="term" value="C:fungal-type cell wall"/>
    <property type="evidence" value="ECO:0007669"/>
    <property type="project" value="TreeGrafter"/>
</dbReference>
<protein>
    <recommendedName>
        <fullName evidence="6">Histidine acid phosphatase</fullName>
    </recommendedName>
</protein>
<feature type="disulfide bond" evidence="3">
    <location>
        <begin position="198"/>
        <end position="441"/>
    </location>
</feature>
<reference evidence="4" key="1">
    <citation type="submission" date="2022-10" db="EMBL/GenBank/DDBJ databases">
        <title>Tapping the CABI collections for fungal endophytes: first genome assemblies for Collariella, Neodidymelliopsis, Ascochyta clinopodiicola, Didymella pomorum, Didymosphaeria variabile, Neocosmospora piperis and Neocucurbitaria cava.</title>
        <authorList>
            <person name="Hill R."/>
        </authorList>
    </citation>
    <scope>NUCLEOTIDE SEQUENCE</scope>
    <source>
        <strain evidence="4">IMI 355082</strain>
    </source>
</reference>
<dbReference type="EMBL" id="JAPEVB010000005">
    <property type="protein sequence ID" value="KAJ4387256.1"/>
    <property type="molecule type" value="Genomic_DNA"/>
</dbReference>
<keyword evidence="3" id="KW-1015">Disulfide bond</keyword>
<sequence>MLSRYAGSALLVAQATKAAVPLYSNYNFNPLEHLGGVAPYFEPLDPQTDPSAPQGCTPVRAAYLVRHAAIYANDFDYEEYLSPFIEKVQNKTDINWSTIPSLSFLSTWEAPITDSEQELLTRVGKLEATQLGASLGFRYQNFALPKKIWTSSAERTYESAKALIRGFEPAGGDDSIGLVSVYESDEGGANTLTPYSSCPKYSGSAGSDQSAVYLDKFTKPIVARLNAAAPSFNFTAENVYGMMEMCGYESVIRGSSPFCDLDLFTPDDWLGWEYTADVMYHYSVGYGSDYTGAVGLPWVNATANLLQADIDDANAQDLYVSFTHRELPPMVLVAMGLYNNSAFGGSAATINDTMPSDTINFRRAWKSSHILPFMTNVAMERLNCSGSYGYEDGEYYRVLVNNAPQQLPDCGDGPGLSCSKATFNDFLQQRFDALGGYSEACDTASEYDNSTDILTIYSDNTGGNGTFVGKRDLWDQE</sequence>
<evidence type="ECO:0000256" key="3">
    <source>
        <dbReference type="PIRSR" id="PIRSR000894-2"/>
    </source>
</evidence>
<dbReference type="GO" id="GO:0003993">
    <property type="term" value="F:acid phosphatase activity"/>
    <property type="evidence" value="ECO:0007669"/>
    <property type="project" value="TreeGrafter"/>
</dbReference>
<dbReference type="FunFam" id="3.40.50.1240:FF:000065">
    <property type="entry name" value="Similar to histidine acid phosphatase"/>
    <property type="match status" value="1"/>
</dbReference>
<dbReference type="PANTHER" id="PTHR20963:SF14">
    <property type="entry name" value="ACID PHOSPHATASE, PUTATIVE-RELATED"/>
    <property type="match status" value="1"/>
</dbReference>
<dbReference type="Gene3D" id="3.40.50.1240">
    <property type="entry name" value="Phosphoglycerate mutase-like"/>
    <property type="match status" value="1"/>
</dbReference>
<dbReference type="InterPro" id="IPR016274">
    <property type="entry name" value="Histidine_acid_Pase_euk"/>
</dbReference>
<feature type="disulfide bond" evidence="3">
    <location>
        <begin position="246"/>
        <end position="259"/>
    </location>
</feature>
<keyword evidence="5" id="KW-1185">Reference proteome</keyword>
<name>A0A9W9CTC1_9PEZI</name>
<comment type="caution">
    <text evidence="4">The sequence shown here is derived from an EMBL/GenBank/DDBJ whole genome shotgun (WGS) entry which is preliminary data.</text>
</comment>
<evidence type="ECO:0000313" key="5">
    <source>
        <dbReference type="Proteomes" id="UP001140453"/>
    </source>
</evidence>
<dbReference type="OrthoDB" id="6509975at2759"/>
<dbReference type="AlphaFoldDB" id="A0A9W9CTC1"/>
<keyword evidence="1" id="KW-0378">Hydrolase</keyword>
<dbReference type="SUPFAM" id="SSF53254">
    <property type="entry name" value="Phosphoglycerate mutase-like"/>
    <property type="match status" value="1"/>
</dbReference>
<evidence type="ECO:0008006" key="6">
    <source>
        <dbReference type="Google" id="ProtNLM"/>
    </source>
</evidence>
<dbReference type="InterPro" id="IPR000560">
    <property type="entry name" value="His_Pase_clade-2"/>
</dbReference>
<feature type="disulfide bond" evidence="3">
    <location>
        <begin position="410"/>
        <end position="418"/>
    </location>
</feature>
<dbReference type="InterPro" id="IPR029033">
    <property type="entry name" value="His_PPase_superfam"/>
</dbReference>
<evidence type="ECO:0000256" key="1">
    <source>
        <dbReference type="ARBA" id="ARBA00022801"/>
    </source>
</evidence>
<dbReference type="PANTHER" id="PTHR20963">
    <property type="entry name" value="MULTIPLE INOSITOL POLYPHOSPHATE PHOSPHATASE-RELATED"/>
    <property type="match status" value="1"/>
</dbReference>
<proteinExistence type="predicted"/>
<evidence type="ECO:0000256" key="2">
    <source>
        <dbReference type="ARBA" id="ARBA00023180"/>
    </source>
</evidence>
<evidence type="ECO:0000313" key="4">
    <source>
        <dbReference type="EMBL" id="KAJ4387256.1"/>
    </source>
</evidence>
<dbReference type="Pfam" id="PF00328">
    <property type="entry name" value="His_Phos_2"/>
    <property type="match status" value="1"/>
</dbReference>
<dbReference type="Proteomes" id="UP001140453">
    <property type="component" value="Unassembled WGS sequence"/>
</dbReference>
<dbReference type="PIRSF" id="PIRSF000894">
    <property type="entry name" value="Acid_phosphatase"/>
    <property type="match status" value="1"/>
</dbReference>
<keyword evidence="2" id="KW-0325">Glycoprotein</keyword>
<feature type="disulfide bond" evidence="3">
    <location>
        <begin position="56"/>
        <end position="384"/>
    </location>
</feature>
<dbReference type="CDD" id="cd07061">
    <property type="entry name" value="HP_HAP_like"/>
    <property type="match status" value="1"/>
</dbReference>
<accession>A0A9W9CTC1</accession>
<gene>
    <name evidence="4" type="ORF">N0V93_007845</name>
</gene>
<organism evidence="4 5">
    <name type="scientific">Gnomoniopsis smithogilvyi</name>
    <dbReference type="NCBI Taxonomy" id="1191159"/>
    <lineage>
        <taxon>Eukaryota</taxon>
        <taxon>Fungi</taxon>
        <taxon>Dikarya</taxon>
        <taxon>Ascomycota</taxon>
        <taxon>Pezizomycotina</taxon>
        <taxon>Sordariomycetes</taxon>
        <taxon>Sordariomycetidae</taxon>
        <taxon>Diaporthales</taxon>
        <taxon>Gnomoniaceae</taxon>
        <taxon>Gnomoniopsis</taxon>
    </lineage>
</organism>